<dbReference type="InterPro" id="IPR001296">
    <property type="entry name" value="Glyco_trans_1"/>
</dbReference>
<evidence type="ECO:0000259" key="1">
    <source>
        <dbReference type="Pfam" id="PF00534"/>
    </source>
</evidence>
<dbReference type="PANTHER" id="PTHR45947">
    <property type="entry name" value="SULFOQUINOVOSYL TRANSFERASE SQD2"/>
    <property type="match status" value="1"/>
</dbReference>
<dbReference type="InterPro" id="IPR050194">
    <property type="entry name" value="Glycosyltransferase_grp1"/>
</dbReference>
<dbReference type="GO" id="GO:0016757">
    <property type="term" value="F:glycosyltransferase activity"/>
    <property type="evidence" value="ECO:0007669"/>
    <property type="project" value="InterPro"/>
</dbReference>
<evidence type="ECO:0000313" key="3">
    <source>
        <dbReference type="EMBL" id="RIY36293.1"/>
    </source>
</evidence>
<evidence type="ECO:0000259" key="2">
    <source>
        <dbReference type="Pfam" id="PF13439"/>
    </source>
</evidence>
<dbReference type="EMBL" id="NSDI01000006">
    <property type="protein sequence ID" value="RIY36293.1"/>
    <property type="molecule type" value="Genomic_DNA"/>
</dbReference>
<evidence type="ECO:0000313" key="4">
    <source>
        <dbReference type="Proteomes" id="UP000265497"/>
    </source>
</evidence>
<dbReference type="SUPFAM" id="SSF53756">
    <property type="entry name" value="UDP-Glycosyltransferase/glycogen phosphorylase"/>
    <property type="match status" value="1"/>
</dbReference>
<feature type="domain" description="Glycosyltransferase subfamily 4-like N-terminal" evidence="2">
    <location>
        <begin position="18"/>
        <end position="172"/>
    </location>
</feature>
<dbReference type="Pfam" id="PF13439">
    <property type="entry name" value="Glyco_transf_4"/>
    <property type="match status" value="1"/>
</dbReference>
<reference evidence="3 4" key="1">
    <citation type="submission" date="2017-08" db="EMBL/GenBank/DDBJ databases">
        <title>Capnocytophaga canis 17-158 assembly.</title>
        <authorList>
            <person name="Gulvik C.A."/>
        </authorList>
    </citation>
    <scope>NUCLEOTIDE SEQUENCE [LARGE SCALE GENOMIC DNA]</scope>
    <source>
        <strain evidence="3 4">17-158</strain>
    </source>
</reference>
<name>A0A3A1YDI8_9FLAO</name>
<dbReference type="CDD" id="cd03801">
    <property type="entry name" value="GT4_PimA-like"/>
    <property type="match status" value="1"/>
</dbReference>
<comment type="caution">
    <text evidence="3">The sequence shown here is derived from an EMBL/GenBank/DDBJ whole genome shotgun (WGS) entry which is preliminary data.</text>
</comment>
<sequence length="370" mass="42237">MNKRQLIIFSYDYPPSNGGIARLCQEIAARMNQYYDTVKVLTVNKQGISHPYNYDQVEIVKLPQKRGKREWSAWKYLKALPNKDKIDVLCGLWHPEACLCLMAGIKNIYVLAHGTELLAGASTFRKKVWLPYYAKWVLGSVKRVIANSFYTLELVKKIHPRANAVALPLAVNHHYFKPLLKNKIDSNLKLCTVSRVLQFKGHDFIARTIASLPDSFREKLHWNIAGTGEYLNDIKALVKQLKIEDIVTFEGFVSDEKLPQFYNENDVFVLCTRASEDSSQVEGFGLVFLEAQACGIPAIGTRTGGIPDAVKNEKGGWLIEQDNQQQLRDLIIRLLKEPSLTSEMGIKARKRVETEATWQLYCERLNEYLK</sequence>
<dbReference type="AlphaFoldDB" id="A0A3A1YDI8"/>
<protein>
    <submittedName>
        <fullName evidence="3">Uncharacterized protein</fullName>
    </submittedName>
</protein>
<accession>A0A3A1YDI8</accession>
<feature type="domain" description="Glycosyl transferase family 1" evidence="1">
    <location>
        <begin position="185"/>
        <end position="351"/>
    </location>
</feature>
<organism evidence="3 4">
    <name type="scientific">Capnocytophaga canis</name>
    <dbReference type="NCBI Taxonomy" id="1848903"/>
    <lineage>
        <taxon>Bacteria</taxon>
        <taxon>Pseudomonadati</taxon>
        <taxon>Bacteroidota</taxon>
        <taxon>Flavobacteriia</taxon>
        <taxon>Flavobacteriales</taxon>
        <taxon>Flavobacteriaceae</taxon>
        <taxon>Capnocytophaga</taxon>
    </lineage>
</organism>
<gene>
    <name evidence="3" type="ORF">CKY20_07325</name>
</gene>
<dbReference type="Pfam" id="PF00534">
    <property type="entry name" value="Glycos_transf_1"/>
    <property type="match status" value="1"/>
</dbReference>
<dbReference type="Proteomes" id="UP000265497">
    <property type="component" value="Unassembled WGS sequence"/>
</dbReference>
<dbReference type="InterPro" id="IPR028098">
    <property type="entry name" value="Glyco_trans_4-like_N"/>
</dbReference>
<proteinExistence type="predicted"/>
<dbReference type="RefSeq" id="WP_119652711.1">
    <property type="nucleotide sequence ID" value="NZ_NSDI01000006.1"/>
</dbReference>
<dbReference type="PANTHER" id="PTHR45947:SF3">
    <property type="entry name" value="SULFOQUINOVOSYL TRANSFERASE SQD2"/>
    <property type="match status" value="1"/>
</dbReference>
<dbReference type="Gene3D" id="3.40.50.2000">
    <property type="entry name" value="Glycogen Phosphorylase B"/>
    <property type="match status" value="2"/>
</dbReference>